<proteinExistence type="predicted"/>
<evidence type="ECO:0000313" key="1">
    <source>
        <dbReference type="Proteomes" id="UP000887564"/>
    </source>
</evidence>
<accession>A0A914S5C2</accession>
<keyword evidence="1" id="KW-1185">Reference proteome</keyword>
<dbReference type="Proteomes" id="UP000887564">
    <property type="component" value="Unplaced"/>
</dbReference>
<organism evidence="1 2">
    <name type="scientific">Parascaris equorum</name>
    <name type="common">Equine roundworm</name>
    <dbReference type="NCBI Taxonomy" id="6256"/>
    <lineage>
        <taxon>Eukaryota</taxon>
        <taxon>Metazoa</taxon>
        <taxon>Ecdysozoa</taxon>
        <taxon>Nematoda</taxon>
        <taxon>Chromadorea</taxon>
        <taxon>Rhabditida</taxon>
        <taxon>Spirurina</taxon>
        <taxon>Ascaridomorpha</taxon>
        <taxon>Ascaridoidea</taxon>
        <taxon>Ascarididae</taxon>
        <taxon>Parascaris</taxon>
    </lineage>
</organism>
<name>A0A914S5C2_PAREQ</name>
<dbReference type="AlphaFoldDB" id="A0A914S5C2"/>
<sequence>MGERCEGERGVGVIKGVVFGVVGTPKVLADEPCVVEP</sequence>
<protein>
    <submittedName>
        <fullName evidence="2">Uncharacterized protein</fullName>
    </submittedName>
</protein>
<reference evidence="2" key="1">
    <citation type="submission" date="2022-11" db="UniProtKB">
        <authorList>
            <consortium name="WormBaseParasite"/>
        </authorList>
    </citation>
    <scope>IDENTIFICATION</scope>
</reference>
<evidence type="ECO:0000313" key="2">
    <source>
        <dbReference type="WBParaSite" id="PEQ_0001236901-mRNA-1"/>
    </source>
</evidence>
<dbReference type="WBParaSite" id="PEQ_0001236901-mRNA-1">
    <property type="protein sequence ID" value="PEQ_0001236901-mRNA-1"/>
    <property type="gene ID" value="PEQ_0001236901"/>
</dbReference>